<dbReference type="Proteomes" id="UP001139981">
    <property type="component" value="Unassembled WGS sequence"/>
</dbReference>
<name>A0ACC1LYY3_9FUNG</name>
<organism evidence="1 2">
    <name type="scientific">Coemansia aciculifera</name>
    <dbReference type="NCBI Taxonomy" id="417176"/>
    <lineage>
        <taxon>Eukaryota</taxon>
        <taxon>Fungi</taxon>
        <taxon>Fungi incertae sedis</taxon>
        <taxon>Zoopagomycota</taxon>
        <taxon>Kickxellomycotina</taxon>
        <taxon>Kickxellomycetes</taxon>
        <taxon>Kickxellales</taxon>
        <taxon>Kickxellaceae</taxon>
        <taxon>Coemansia</taxon>
    </lineage>
</organism>
<accession>A0ACC1LYY3</accession>
<protein>
    <submittedName>
        <fullName evidence="1">Uncharacterized protein</fullName>
    </submittedName>
</protein>
<comment type="caution">
    <text evidence="1">The sequence shown here is derived from an EMBL/GenBank/DDBJ whole genome shotgun (WGS) entry which is preliminary data.</text>
</comment>
<evidence type="ECO:0000313" key="2">
    <source>
        <dbReference type="Proteomes" id="UP001139981"/>
    </source>
</evidence>
<feature type="non-terminal residue" evidence="1">
    <location>
        <position position="1"/>
    </location>
</feature>
<gene>
    <name evidence="1" type="ORF">IWW38_004079</name>
</gene>
<proteinExistence type="predicted"/>
<keyword evidence="2" id="KW-1185">Reference proteome</keyword>
<evidence type="ECO:0000313" key="1">
    <source>
        <dbReference type="EMBL" id="KAJ2890534.1"/>
    </source>
</evidence>
<reference evidence="1" key="1">
    <citation type="submission" date="2022-07" db="EMBL/GenBank/DDBJ databases">
        <title>Phylogenomic reconstructions and comparative analyses of Kickxellomycotina fungi.</title>
        <authorList>
            <person name="Reynolds N.K."/>
            <person name="Stajich J.E."/>
            <person name="Barry K."/>
            <person name="Grigoriev I.V."/>
            <person name="Crous P."/>
            <person name="Smith M.E."/>
        </authorList>
    </citation>
    <scope>NUCLEOTIDE SEQUENCE</scope>
    <source>
        <strain evidence="1">CBS 190363</strain>
    </source>
</reference>
<dbReference type="EMBL" id="JANBVB010001315">
    <property type="protein sequence ID" value="KAJ2890534.1"/>
    <property type="molecule type" value="Genomic_DNA"/>
</dbReference>
<sequence length="271" mass="30192">LDIADISYSTTWAAIEGVESFPILLVLDVSGGYPFDDDLLFRSNGETLRHLRLPFCAIARNALGRFSVLKRGAITQMSRFDIGPVSDADKAFVTEQIKPAVKQQLHYILETTTALSLSDDATGYPMFSAVRFAPTTAILKYLNFGGVILCTSFVIDVVFKLPSLVELTCVVHGLGPDIETVPADYRLNRLRSKYYPLSSNFKKLSILYDADISAETAAYTAMCLVILCPSFSFLDIPPNLRNSFSREVAWAAFNRPFDAYTDSLRHLIYRN</sequence>